<organism evidence="1 2">
    <name type="scientific">Rubus argutus</name>
    <name type="common">Southern blackberry</name>
    <dbReference type="NCBI Taxonomy" id="59490"/>
    <lineage>
        <taxon>Eukaryota</taxon>
        <taxon>Viridiplantae</taxon>
        <taxon>Streptophyta</taxon>
        <taxon>Embryophyta</taxon>
        <taxon>Tracheophyta</taxon>
        <taxon>Spermatophyta</taxon>
        <taxon>Magnoliopsida</taxon>
        <taxon>eudicotyledons</taxon>
        <taxon>Gunneridae</taxon>
        <taxon>Pentapetalae</taxon>
        <taxon>rosids</taxon>
        <taxon>fabids</taxon>
        <taxon>Rosales</taxon>
        <taxon>Rosaceae</taxon>
        <taxon>Rosoideae</taxon>
        <taxon>Rosoideae incertae sedis</taxon>
        <taxon>Rubus</taxon>
    </lineage>
</organism>
<dbReference type="AlphaFoldDB" id="A0AAW1Y138"/>
<accession>A0AAW1Y138</accession>
<evidence type="ECO:0000313" key="1">
    <source>
        <dbReference type="EMBL" id="KAK9942747.1"/>
    </source>
</evidence>
<reference evidence="1 2" key="1">
    <citation type="journal article" date="2023" name="G3 (Bethesda)">
        <title>A chromosome-length genome assembly and annotation of blackberry (Rubus argutus, cv. 'Hillquist').</title>
        <authorList>
            <person name="Bruna T."/>
            <person name="Aryal R."/>
            <person name="Dudchenko O."/>
            <person name="Sargent D.J."/>
            <person name="Mead D."/>
            <person name="Buti M."/>
            <person name="Cavallini A."/>
            <person name="Hytonen T."/>
            <person name="Andres J."/>
            <person name="Pham M."/>
            <person name="Weisz D."/>
            <person name="Mascagni F."/>
            <person name="Usai G."/>
            <person name="Natali L."/>
            <person name="Bassil N."/>
            <person name="Fernandez G.E."/>
            <person name="Lomsadze A."/>
            <person name="Armour M."/>
            <person name="Olukolu B."/>
            <person name="Poorten T."/>
            <person name="Britton C."/>
            <person name="Davik J."/>
            <person name="Ashrafi H."/>
            <person name="Aiden E.L."/>
            <person name="Borodovsky M."/>
            <person name="Worthington M."/>
        </authorList>
    </citation>
    <scope>NUCLEOTIDE SEQUENCE [LARGE SCALE GENOMIC DNA]</scope>
    <source>
        <strain evidence="1">PI 553951</strain>
    </source>
</reference>
<proteinExistence type="predicted"/>
<dbReference type="Proteomes" id="UP001457282">
    <property type="component" value="Unassembled WGS sequence"/>
</dbReference>
<keyword evidence="2" id="KW-1185">Reference proteome</keyword>
<sequence>MKMERWRSVNCRGRVAAMVGLVWTERRRGLDARRRWLDTGSSLKTGQGADGGVDAVMAVKPDRGAGGGIVGSRR</sequence>
<evidence type="ECO:0000313" key="2">
    <source>
        <dbReference type="Proteomes" id="UP001457282"/>
    </source>
</evidence>
<gene>
    <name evidence="1" type="ORF">M0R45_008396</name>
</gene>
<dbReference type="EMBL" id="JBEDUW010000002">
    <property type="protein sequence ID" value="KAK9942747.1"/>
    <property type="molecule type" value="Genomic_DNA"/>
</dbReference>
<protein>
    <submittedName>
        <fullName evidence="1">Uncharacterized protein</fullName>
    </submittedName>
</protein>
<name>A0AAW1Y138_RUBAR</name>
<comment type="caution">
    <text evidence="1">The sequence shown here is derived from an EMBL/GenBank/DDBJ whole genome shotgun (WGS) entry which is preliminary data.</text>
</comment>